<dbReference type="InterPro" id="IPR029044">
    <property type="entry name" value="Nucleotide-diphossugar_trans"/>
</dbReference>
<keyword evidence="5" id="KW-0378">Hydrolase</keyword>
<dbReference type="NCBIfam" id="TIGR01656">
    <property type="entry name" value="Histidinol-ppas"/>
    <property type="match status" value="1"/>
</dbReference>
<keyword evidence="3" id="KW-0963">Cytoplasm</keyword>
<keyword evidence="4" id="KW-0479">Metal-binding</keyword>
<evidence type="ECO:0000256" key="1">
    <source>
        <dbReference type="ARBA" id="ARBA00004496"/>
    </source>
</evidence>
<keyword evidence="10" id="KW-1185">Reference proteome</keyword>
<dbReference type="CDD" id="cd04181">
    <property type="entry name" value="NTP_transferase"/>
    <property type="match status" value="1"/>
</dbReference>
<accession>A0AA37DGK0</accession>
<dbReference type="InterPro" id="IPR006543">
    <property type="entry name" value="Histidinol-phos"/>
</dbReference>
<dbReference type="GeneID" id="86940592"/>
<dbReference type="EMBL" id="AGEL01000006">
    <property type="protein sequence ID" value="EHO17218.1"/>
    <property type="molecule type" value="Genomic_DNA"/>
</dbReference>
<evidence type="ECO:0000256" key="4">
    <source>
        <dbReference type="ARBA" id="ARBA00022723"/>
    </source>
</evidence>
<dbReference type="Pfam" id="PF13242">
    <property type="entry name" value="Hydrolase_like"/>
    <property type="match status" value="1"/>
</dbReference>
<comment type="similarity">
    <text evidence="2">Belongs to the GmhB family.</text>
</comment>
<dbReference type="PANTHER" id="PTHR42891:SF1">
    <property type="entry name" value="D-GLYCERO-BETA-D-MANNO-HEPTOSE-1,7-BISPHOSPHATE 7-PHOSPHATASE"/>
    <property type="match status" value="1"/>
</dbReference>
<dbReference type="AlphaFoldDB" id="A0AA37DGK0"/>
<dbReference type="RefSeq" id="WP_009532650.1">
    <property type="nucleotide sequence ID" value="NZ_JH590862.1"/>
</dbReference>
<dbReference type="CDD" id="cd07503">
    <property type="entry name" value="HAD_HisB-N"/>
    <property type="match status" value="1"/>
</dbReference>
<evidence type="ECO:0000256" key="2">
    <source>
        <dbReference type="ARBA" id="ARBA00005628"/>
    </source>
</evidence>
<organism evidence="9 10">
    <name type="scientific">Stomatobaculum longum</name>
    <dbReference type="NCBI Taxonomy" id="796942"/>
    <lineage>
        <taxon>Bacteria</taxon>
        <taxon>Bacillati</taxon>
        <taxon>Bacillota</taxon>
        <taxon>Clostridia</taxon>
        <taxon>Lachnospirales</taxon>
        <taxon>Lachnospiraceae</taxon>
        <taxon>Stomatobaculum</taxon>
    </lineage>
</organism>
<dbReference type="GO" id="GO:0005975">
    <property type="term" value="P:carbohydrate metabolic process"/>
    <property type="evidence" value="ECO:0007669"/>
    <property type="project" value="InterPro"/>
</dbReference>
<dbReference type="InterPro" id="IPR006549">
    <property type="entry name" value="HAD-SF_hydro_IIIA"/>
</dbReference>
<evidence type="ECO:0000256" key="5">
    <source>
        <dbReference type="ARBA" id="ARBA00022801"/>
    </source>
</evidence>
<dbReference type="GO" id="GO:0016791">
    <property type="term" value="F:phosphatase activity"/>
    <property type="evidence" value="ECO:0007669"/>
    <property type="project" value="InterPro"/>
</dbReference>
<dbReference type="SUPFAM" id="SSF53448">
    <property type="entry name" value="Nucleotide-diphospho-sugar transferases"/>
    <property type="match status" value="1"/>
</dbReference>
<dbReference type="PANTHER" id="PTHR42891">
    <property type="entry name" value="D-GLYCERO-BETA-D-MANNO-HEPTOSE-1,7-BISPHOSPHATE 7-PHOSPHATASE"/>
    <property type="match status" value="1"/>
</dbReference>
<evidence type="ECO:0000256" key="3">
    <source>
        <dbReference type="ARBA" id="ARBA00022490"/>
    </source>
</evidence>
<evidence type="ECO:0000256" key="7">
    <source>
        <dbReference type="ARBA" id="ARBA00031828"/>
    </source>
</evidence>
<dbReference type="InterPro" id="IPR004446">
    <property type="entry name" value="Heptose_bisP_phosphatase"/>
</dbReference>
<protein>
    <recommendedName>
        <fullName evidence="7">D,D-heptose 1,7-bisphosphate phosphatase</fullName>
    </recommendedName>
</protein>
<name>A0AA37DGK0_9FIRM</name>
<gene>
    <name evidence="9" type="ORF">HMPREF9623_00817</name>
</gene>
<dbReference type="GO" id="GO:0005737">
    <property type="term" value="C:cytoplasm"/>
    <property type="evidence" value="ECO:0007669"/>
    <property type="project" value="UniProtKB-SubCell"/>
</dbReference>
<dbReference type="NCBIfam" id="TIGR01662">
    <property type="entry name" value="HAD-SF-IIIA"/>
    <property type="match status" value="1"/>
</dbReference>
<dbReference type="Gene3D" id="3.90.550.10">
    <property type="entry name" value="Spore Coat Polysaccharide Biosynthesis Protein SpsA, Chain A"/>
    <property type="match status" value="1"/>
</dbReference>
<dbReference type="Proteomes" id="UP000018466">
    <property type="component" value="Unassembled WGS sequence"/>
</dbReference>
<feature type="domain" description="Nucleotidyl transferase" evidence="8">
    <location>
        <begin position="3"/>
        <end position="233"/>
    </location>
</feature>
<dbReference type="InterPro" id="IPR005835">
    <property type="entry name" value="NTP_transferase_dom"/>
</dbReference>
<comment type="subcellular location">
    <subcellularLocation>
        <location evidence="1">Cytoplasm</location>
    </subcellularLocation>
</comment>
<sequence>MQAVIMAGGKGSRLAALTKDEIPKPMAPFLGKPLLEWQLEQLKRYGIRRVTLVVGHLKEKIISHFGDGSTLGLELDYVEETAPLGTAGAFPLLLPKIESEHFLLLFGDIRFDIDLARMERFFLEKRAECLLFAHPNAHPYDSDLIVTDGENRVTGFDSKHNVRTGWQDNLVNAGIYILSRDMLRRVPEVKKTDFEKEILAPMAAAGEAIYAYRSPEYVKDVGTVDRIRAAEEEWRSGFPAKRNLEFPQRAVFLDRDGVINRYNGFVRTPEELELLPCAAEGLRQLNSSAYLAIVVSNQPVVARGETSEAELETIFNKMKTLLGREGAFVDDVFYCPHHPDSGFPGEVKELKIDCDCRKPKTGMLRRAAERYHLDLSACYLVGDTTGDIQCGKNAGVRTVLVKTGEAGRDGKYAVTPDLVADDLAAAATKILEEQ</sequence>
<dbReference type="InterPro" id="IPR023214">
    <property type="entry name" value="HAD_sf"/>
</dbReference>
<dbReference type="InterPro" id="IPR036412">
    <property type="entry name" value="HAD-like_sf"/>
</dbReference>
<reference evidence="9 10" key="1">
    <citation type="submission" date="2011-10" db="EMBL/GenBank/DDBJ databases">
        <title>The Genome Sequence of Lachnospiraceae bacterium ACC2.</title>
        <authorList>
            <consortium name="The Broad Institute Genome Sequencing Platform"/>
            <person name="Earl A."/>
            <person name="Ward D."/>
            <person name="Feldgarden M."/>
            <person name="Gevers D."/>
            <person name="Sizova M."/>
            <person name="Hazen A."/>
            <person name="Epstein S."/>
            <person name="Young S.K."/>
            <person name="Zeng Q."/>
            <person name="Gargeya S."/>
            <person name="Fitzgerald M."/>
            <person name="Haas B."/>
            <person name="Abouelleil A."/>
            <person name="Alvarado L."/>
            <person name="Arachchi H.M."/>
            <person name="Berlin A."/>
            <person name="Brown A."/>
            <person name="Chapman S.B."/>
            <person name="Chen Z."/>
            <person name="Dunbar C."/>
            <person name="Freedman E."/>
            <person name="Gearin G."/>
            <person name="Goldberg J."/>
            <person name="Griggs A."/>
            <person name="Gujja S."/>
            <person name="Heiman D."/>
            <person name="Howarth C."/>
            <person name="Larson L."/>
            <person name="Lui A."/>
            <person name="MacDonald P.J.P."/>
            <person name="Montmayeur A."/>
            <person name="Murphy C."/>
            <person name="Neiman D."/>
            <person name="Pearson M."/>
            <person name="Priest M."/>
            <person name="Roberts A."/>
            <person name="Saif S."/>
            <person name="Shea T."/>
            <person name="Shenoy N."/>
            <person name="Sisk P."/>
            <person name="Stolte C."/>
            <person name="Sykes S."/>
            <person name="Wortman J."/>
            <person name="Nusbaum C."/>
            <person name="Birren B."/>
        </authorList>
    </citation>
    <scope>NUCLEOTIDE SEQUENCE [LARGE SCALE GENOMIC DNA]</scope>
    <source>
        <strain evidence="9 10">ACC2</strain>
    </source>
</reference>
<dbReference type="Pfam" id="PF00483">
    <property type="entry name" value="NTP_transferase"/>
    <property type="match status" value="1"/>
</dbReference>
<dbReference type="Gene3D" id="3.40.50.1000">
    <property type="entry name" value="HAD superfamily/HAD-like"/>
    <property type="match status" value="1"/>
</dbReference>
<keyword evidence="6" id="KW-0119">Carbohydrate metabolism</keyword>
<dbReference type="GO" id="GO:0046872">
    <property type="term" value="F:metal ion binding"/>
    <property type="evidence" value="ECO:0007669"/>
    <property type="project" value="UniProtKB-KW"/>
</dbReference>
<evidence type="ECO:0000313" key="9">
    <source>
        <dbReference type="EMBL" id="EHO17218.1"/>
    </source>
</evidence>
<evidence type="ECO:0000259" key="8">
    <source>
        <dbReference type="Pfam" id="PF00483"/>
    </source>
</evidence>
<dbReference type="SUPFAM" id="SSF56784">
    <property type="entry name" value="HAD-like"/>
    <property type="match status" value="1"/>
</dbReference>
<evidence type="ECO:0000256" key="6">
    <source>
        <dbReference type="ARBA" id="ARBA00023277"/>
    </source>
</evidence>
<proteinExistence type="inferred from homology"/>
<comment type="caution">
    <text evidence="9">The sequence shown here is derived from an EMBL/GenBank/DDBJ whole genome shotgun (WGS) entry which is preliminary data.</text>
</comment>
<evidence type="ECO:0000313" key="10">
    <source>
        <dbReference type="Proteomes" id="UP000018466"/>
    </source>
</evidence>